<gene>
    <name evidence="3" type="ORF">GS4_05_01990</name>
</gene>
<protein>
    <submittedName>
        <fullName evidence="3">Uncharacterized protein</fullName>
    </submittedName>
</protein>
<dbReference type="EMBL" id="BANX01000005">
    <property type="protein sequence ID" value="GAC66986.1"/>
    <property type="molecule type" value="Genomic_DNA"/>
</dbReference>
<comment type="caution">
    <text evidence="3">The sequence shown here is derived from an EMBL/GenBank/DDBJ whole genome shotgun (WGS) entry which is preliminary data.</text>
</comment>
<feature type="signal peptide" evidence="2">
    <location>
        <begin position="1"/>
        <end position="21"/>
    </location>
</feature>
<evidence type="ECO:0000313" key="3">
    <source>
        <dbReference type="EMBL" id="GAC66986.1"/>
    </source>
</evidence>
<keyword evidence="2" id="KW-0732">Signal</keyword>
<evidence type="ECO:0000256" key="2">
    <source>
        <dbReference type="SAM" id="SignalP"/>
    </source>
</evidence>
<reference evidence="3 4" key="1">
    <citation type="submission" date="2013-01" db="EMBL/GenBank/DDBJ databases">
        <title>Whole genome shotgun sequence of Gordonia soli NBRC 108243.</title>
        <authorList>
            <person name="Isaki-Nakamura S."/>
            <person name="Hosoyama A."/>
            <person name="Tsuchikane K."/>
            <person name="Ando Y."/>
            <person name="Baba S."/>
            <person name="Ohji S."/>
            <person name="Hamada M."/>
            <person name="Tamura T."/>
            <person name="Yamazoe A."/>
            <person name="Yamazaki S."/>
            <person name="Fujita N."/>
        </authorList>
    </citation>
    <scope>NUCLEOTIDE SEQUENCE [LARGE SCALE GENOMIC DNA]</scope>
    <source>
        <strain evidence="3 4">NBRC 108243</strain>
    </source>
</reference>
<feature type="chain" id="PRO_5039354737" evidence="2">
    <location>
        <begin position="22"/>
        <end position="222"/>
    </location>
</feature>
<accession>M0QFA9</accession>
<dbReference type="Proteomes" id="UP000011666">
    <property type="component" value="Unassembled WGS sequence"/>
</dbReference>
<evidence type="ECO:0000313" key="4">
    <source>
        <dbReference type="Proteomes" id="UP000011666"/>
    </source>
</evidence>
<name>M0QFA9_9ACTN</name>
<feature type="region of interest" description="Disordered" evidence="1">
    <location>
        <begin position="195"/>
        <end position="222"/>
    </location>
</feature>
<sequence length="222" mass="23767">MPTFKKIALVAIVASTLCSVACGTTVESDGPRPPTSASMPTAGDFPIRWLATPSLDLTSSDGTFVRAIAESYYQAIMAGLNSTAPGYRRAIGTIVDYEFNPFTRVYAPHVAYFYAVPYPAAPGQTATSPDFGSVAVCADVPAHADWTKALLFFTYRRSGTAPPSSLRGHLTQPITDVFGDWKGVDNMLPNIHNSRRCDNPPITQPLTTELLPPSPGWPNSAA</sequence>
<dbReference type="AlphaFoldDB" id="M0QFA9"/>
<proteinExistence type="predicted"/>
<dbReference type="eggNOG" id="ENOG5031VXU">
    <property type="taxonomic scope" value="Bacteria"/>
</dbReference>
<dbReference type="STRING" id="1223545.GS4_05_01990"/>
<evidence type="ECO:0000256" key="1">
    <source>
        <dbReference type="SAM" id="MobiDB-lite"/>
    </source>
</evidence>
<keyword evidence="4" id="KW-1185">Reference proteome</keyword>
<organism evidence="3 4">
    <name type="scientific">Gordonia soli NBRC 108243</name>
    <dbReference type="NCBI Taxonomy" id="1223545"/>
    <lineage>
        <taxon>Bacteria</taxon>
        <taxon>Bacillati</taxon>
        <taxon>Actinomycetota</taxon>
        <taxon>Actinomycetes</taxon>
        <taxon>Mycobacteriales</taxon>
        <taxon>Gordoniaceae</taxon>
        <taxon>Gordonia</taxon>
    </lineage>
</organism>